<feature type="region of interest" description="Disordered" evidence="5">
    <location>
        <begin position="509"/>
        <end position="532"/>
    </location>
</feature>
<gene>
    <name evidence="8" type="ORF">VN24_21460</name>
</gene>
<keyword evidence="4" id="KW-0067">ATP-binding</keyword>
<dbReference type="Pfam" id="PF08482">
    <property type="entry name" value="HrpB_C"/>
    <property type="match status" value="1"/>
</dbReference>
<keyword evidence="9" id="KW-1185">Reference proteome</keyword>
<evidence type="ECO:0000259" key="6">
    <source>
        <dbReference type="PROSITE" id="PS51192"/>
    </source>
</evidence>
<dbReference type="InterPro" id="IPR007502">
    <property type="entry name" value="Helicase-assoc_dom"/>
</dbReference>
<dbReference type="Proteomes" id="UP000032633">
    <property type="component" value="Chromosome"/>
</dbReference>
<evidence type="ECO:0000256" key="2">
    <source>
        <dbReference type="ARBA" id="ARBA00022801"/>
    </source>
</evidence>
<dbReference type="CDD" id="cd17990">
    <property type="entry name" value="DEXHc_HrpB"/>
    <property type="match status" value="1"/>
</dbReference>
<dbReference type="GO" id="GO:0005524">
    <property type="term" value="F:ATP binding"/>
    <property type="evidence" value="ECO:0007669"/>
    <property type="project" value="UniProtKB-KW"/>
</dbReference>
<dbReference type="SMART" id="SM00487">
    <property type="entry name" value="DEXDc"/>
    <property type="match status" value="1"/>
</dbReference>
<dbReference type="SMART" id="SM00847">
    <property type="entry name" value="HA2"/>
    <property type="match status" value="1"/>
</dbReference>
<dbReference type="FunFam" id="3.40.50.300:FF:002125">
    <property type="entry name" value="ATP-dependent helicase HrpB"/>
    <property type="match status" value="1"/>
</dbReference>
<evidence type="ECO:0000256" key="5">
    <source>
        <dbReference type="SAM" id="MobiDB-lite"/>
    </source>
</evidence>
<keyword evidence="1" id="KW-0547">Nucleotide-binding</keyword>
<dbReference type="SMART" id="SM00490">
    <property type="entry name" value="HELICc"/>
    <property type="match status" value="1"/>
</dbReference>
<dbReference type="InterPro" id="IPR010225">
    <property type="entry name" value="HrpB"/>
</dbReference>
<dbReference type="InterPro" id="IPR001650">
    <property type="entry name" value="Helicase_C-like"/>
</dbReference>
<evidence type="ECO:0000313" key="9">
    <source>
        <dbReference type="Proteomes" id="UP000032633"/>
    </source>
</evidence>
<dbReference type="SUPFAM" id="SSF52540">
    <property type="entry name" value="P-loop containing nucleoside triphosphate hydrolases"/>
    <property type="match status" value="2"/>
</dbReference>
<dbReference type="PANTHER" id="PTHR43519">
    <property type="entry name" value="ATP-DEPENDENT RNA HELICASE HRPB"/>
    <property type="match status" value="1"/>
</dbReference>
<dbReference type="GO" id="GO:0003676">
    <property type="term" value="F:nucleic acid binding"/>
    <property type="evidence" value="ECO:0007669"/>
    <property type="project" value="InterPro"/>
</dbReference>
<dbReference type="RefSeq" id="WP_045673551.1">
    <property type="nucleotide sequence ID" value="NZ_CP011058.1"/>
</dbReference>
<keyword evidence="3 8" id="KW-0347">Helicase</keyword>
<evidence type="ECO:0000259" key="7">
    <source>
        <dbReference type="PROSITE" id="PS51194"/>
    </source>
</evidence>
<reference evidence="9" key="2">
    <citation type="submission" date="2015-03" db="EMBL/GenBank/DDBJ databases">
        <title>Genome sequence of Paenibacillus beijingensis strain DSM 24997T.</title>
        <authorList>
            <person name="Kwak Y."/>
            <person name="Shin J.-H."/>
        </authorList>
    </citation>
    <scope>NUCLEOTIDE SEQUENCE [LARGE SCALE GENOMIC DNA]</scope>
    <source>
        <strain evidence="9">DSM 24997</strain>
    </source>
</reference>
<dbReference type="AlphaFoldDB" id="A0A0D5NRG2"/>
<dbReference type="KEGG" id="pbj:VN24_21460"/>
<evidence type="ECO:0000313" key="8">
    <source>
        <dbReference type="EMBL" id="AJY77919.1"/>
    </source>
</evidence>
<dbReference type="InterPro" id="IPR048333">
    <property type="entry name" value="HA2_WH"/>
</dbReference>
<dbReference type="Gene3D" id="3.40.50.300">
    <property type="entry name" value="P-loop containing nucleotide triphosphate hydrolases"/>
    <property type="match status" value="2"/>
</dbReference>
<evidence type="ECO:0000256" key="1">
    <source>
        <dbReference type="ARBA" id="ARBA00022741"/>
    </source>
</evidence>
<dbReference type="Pfam" id="PF04408">
    <property type="entry name" value="WHD_HA2"/>
    <property type="match status" value="1"/>
</dbReference>
<protein>
    <submittedName>
        <fullName evidence="8">ATP-dependent helicase</fullName>
    </submittedName>
</protein>
<dbReference type="NCBIfam" id="TIGR01970">
    <property type="entry name" value="DEAH_box_HrpB"/>
    <property type="match status" value="1"/>
</dbReference>
<dbReference type="STRING" id="1126833.VN24_21460"/>
<dbReference type="InterPro" id="IPR056329">
    <property type="entry name" value="CON_HrpB"/>
</dbReference>
<evidence type="ECO:0000256" key="3">
    <source>
        <dbReference type="ARBA" id="ARBA00022806"/>
    </source>
</evidence>
<dbReference type="Gene3D" id="1.20.120.1080">
    <property type="match status" value="1"/>
</dbReference>
<reference evidence="8 9" key="1">
    <citation type="journal article" date="2015" name="J. Biotechnol.">
        <title>Complete genome sequence of Paenibacillus beijingensis 7188(T) (=DSM 24997(T)), a novel rhizobacterium from jujube garden soil.</title>
        <authorList>
            <person name="Kwak Y."/>
            <person name="Shin J.H."/>
        </authorList>
    </citation>
    <scope>NUCLEOTIDE SEQUENCE [LARGE SCALE GENOMIC DNA]</scope>
    <source>
        <strain evidence="8 9">DSM 24997</strain>
    </source>
</reference>
<organism evidence="8 9">
    <name type="scientific">Paenibacillus beijingensis</name>
    <dbReference type="NCBI Taxonomy" id="1126833"/>
    <lineage>
        <taxon>Bacteria</taxon>
        <taxon>Bacillati</taxon>
        <taxon>Bacillota</taxon>
        <taxon>Bacilli</taxon>
        <taxon>Bacillales</taxon>
        <taxon>Paenibacillaceae</taxon>
        <taxon>Paenibacillus</taxon>
    </lineage>
</organism>
<dbReference type="InterPro" id="IPR011545">
    <property type="entry name" value="DEAD/DEAH_box_helicase_dom"/>
</dbReference>
<dbReference type="GO" id="GO:0004386">
    <property type="term" value="F:helicase activity"/>
    <property type="evidence" value="ECO:0007669"/>
    <property type="project" value="UniProtKB-KW"/>
</dbReference>
<dbReference type="Pfam" id="PF00270">
    <property type="entry name" value="DEAD"/>
    <property type="match status" value="1"/>
</dbReference>
<dbReference type="CDD" id="cd18791">
    <property type="entry name" value="SF2_C_RHA"/>
    <property type="match status" value="1"/>
</dbReference>
<accession>A0A0D5NRG2</accession>
<proteinExistence type="predicted"/>
<sequence>MKSLPIDGVLPQLLNALRERRNAVLVAQPGAGKTTRVPLALLKETWLAGQRIIMLEPRRLAARSAARYMAAELGEQPGGTVGYRVRMDTKVGPSTRIEVVTEGVLTRMLQEDPALEGVGAVLFDEYHERHLHSDLGLALCLQTQSLLRDDLRLLIMSATIEAEPVAELLGDAPVIESTGRQYPVETRYRPLGPGKRLEEGAAAAALEAVREGDVLVFLPGMAEMRRTDTELRRLGLPDGVKVAFLHGSLPLQAQDEAIAPCGPGERKIVLSTSIAESSLTVEGITAVVDSGRMRVPRFSPRTGMTRLETVAVSRASADQRRGRAGRLGPGICFRLWSQQQQLQLPASGTPELLEADLAPLTLELAVWGVHDPLELAWLDPPPQGAYAQARELLRSLGALDESGRVTPHGRRMAALGGHPRLAHMALASAPLGWGDAACELAALLGERDLLRGERSADIRLRLEALRAWTRGGAASGRTSEPGFAAAAAKTAAEARQWRRALAQQLGASGSAAVGGPATDASPASPASDAPDASIAPDVSAGFAAPVAHAASAASVAPAASRASASPGASAASAADAAAGADGSGASMARAASAEPPWGLLLALAYPDRIAQRRPDGRFLLANGRGAALAHLQPLSQAAYLAAAELDDSGTESRIDLAAPVSIEELEEAMETRFQTEETVEWDREAGAVRGRRRVKLGALVIREVPLHRMNPDEVADALLDGIRQEGIGLLPWSRGARQLQERIIAMHSVNGTYPDVSDEALSANVGQWLAPFVHGMKSREDLRRLPLTDALESMLDWPQRRELDEQMPTHITVPSGSRVPVDYSDPAAPAVAVRLQEMFGMRQTPRLGGGRLPLTLHLLSPARRPVQVTRDLESFWSSVYFEVKKDLKGRYPKHYWPDDPLSAIPTSRAKPRT</sequence>
<feature type="domain" description="Helicase C-terminal" evidence="7">
    <location>
        <begin position="201"/>
        <end position="368"/>
    </location>
</feature>
<dbReference type="InterPro" id="IPR014001">
    <property type="entry name" value="Helicase_ATP-bd"/>
</dbReference>
<dbReference type="HOGENOM" id="CLU_001832_5_6_9"/>
<dbReference type="OrthoDB" id="9808833at2"/>
<feature type="domain" description="Helicase ATP-binding" evidence="6">
    <location>
        <begin position="14"/>
        <end position="178"/>
    </location>
</feature>
<dbReference type="PROSITE" id="PS51194">
    <property type="entry name" value="HELICASE_CTER"/>
    <property type="match status" value="1"/>
</dbReference>
<dbReference type="InterPro" id="IPR027417">
    <property type="entry name" value="P-loop_NTPase"/>
</dbReference>
<dbReference type="PANTHER" id="PTHR43519:SF1">
    <property type="entry name" value="ATP-DEPENDENT RNA HELICASE HRPB"/>
    <property type="match status" value="1"/>
</dbReference>
<dbReference type="EMBL" id="CP011058">
    <property type="protein sequence ID" value="AJY77919.1"/>
    <property type="molecule type" value="Genomic_DNA"/>
</dbReference>
<dbReference type="GO" id="GO:0016787">
    <property type="term" value="F:hydrolase activity"/>
    <property type="evidence" value="ECO:0007669"/>
    <property type="project" value="UniProtKB-KW"/>
</dbReference>
<evidence type="ECO:0000256" key="4">
    <source>
        <dbReference type="ARBA" id="ARBA00022840"/>
    </source>
</evidence>
<dbReference type="InterPro" id="IPR049614">
    <property type="entry name" value="HrpB_DEXH"/>
</dbReference>
<dbReference type="Pfam" id="PF24473">
    <property type="entry name" value="CON_HrpB"/>
    <property type="match status" value="1"/>
</dbReference>
<dbReference type="PROSITE" id="PS51192">
    <property type="entry name" value="HELICASE_ATP_BIND_1"/>
    <property type="match status" value="1"/>
</dbReference>
<dbReference type="InterPro" id="IPR013689">
    <property type="entry name" value="RNA_helicase_ATP-dep_HrpB_C"/>
</dbReference>
<dbReference type="PATRIC" id="fig|1126833.4.peg.4713"/>
<dbReference type="Pfam" id="PF00271">
    <property type="entry name" value="Helicase_C"/>
    <property type="match status" value="1"/>
</dbReference>
<keyword evidence="2" id="KW-0378">Hydrolase</keyword>
<name>A0A0D5NRG2_9BACL</name>